<dbReference type="InterPro" id="IPR011006">
    <property type="entry name" value="CheY-like_superfamily"/>
</dbReference>
<evidence type="ECO:0000313" key="4">
    <source>
        <dbReference type="Proteomes" id="UP000198748"/>
    </source>
</evidence>
<dbReference type="PANTHER" id="PTHR44520">
    <property type="entry name" value="RESPONSE REGULATOR RCP1-RELATED"/>
    <property type="match status" value="1"/>
</dbReference>
<evidence type="ECO:0000256" key="1">
    <source>
        <dbReference type="PROSITE-ProRule" id="PRU00169"/>
    </source>
</evidence>
<keyword evidence="1" id="KW-0597">Phosphoprotein</keyword>
<feature type="domain" description="Response regulatory" evidence="2">
    <location>
        <begin position="6"/>
        <end position="128"/>
    </location>
</feature>
<feature type="modified residue" description="4-aspartylphosphate" evidence="1">
    <location>
        <position position="59"/>
    </location>
</feature>
<keyword evidence="4" id="KW-1185">Reference proteome</keyword>
<reference evidence="4" key="1">
    <citation type="submission" date="2016-10" db="EMBL/GenBank/DDBJ databases">
        <authorList>
            <person name="Varghese N."/>
            <person name="Submissions S."/>
        </authorList>
    </citation>
    <scope>NUCLEOTIDE SEQUENCE [LARGE SCALE GENOMIC DNA]</scope>
    <source>
        <strain evidence="4">DSM 25329</strain>
    </source>
</reference>
<dbReference type="RefSeq" id="WP_090156669.1">
    <property type="nucleotide sequence ID" value="NZ_FNAN01000022.1"/>
</dbReference>
<dbReference type="Proteomes" id="UP000198748">
    <property type="component" value="Unassembled WGS sequence"/>
</dbReference>
<dbReference type="STRING" id="659014.SAMN04487996_12234"/>
<dbReference type="PANTHER" id="PTHR44520:SF2">
    <property type="entry name" value="RESPONSE REGULATOR RCP1"/>
    <property type="match status" value="1"/>
</dbReference>
<gene>
    <name evidence="3" type="ORF">SAMN04487996_12234</name>
</gene>
<dbReference type="SUPFAM" id="SSF52172">
    <property type="entry name" value="CheY-like"/>
    <property type="match status" value="1"/>
</dbReference>
<dbReference type="InterPro" id="IPR001789">
    <property type="entry name" value="Sig_transdc_resp-reg_receiver"/>
</dbReference>
<dbReference type="InterPro" id="IPR052893">
    <property type="entry name" value="TCS_response_regulator"/>
</dbReference>
<sequence length="144" mass="16548">MDKKGIIIVIEDDLDDQFVFEEAFLELDFPNKRIYFPDGFAALDYLRAHHSTIFLIVSDVNLPKLTGLELRVELKKNADIALKCVPYLYLTTSLNHAHVVDAYCDSVQGFFVKPAGFEEIKELLETIIRYWTASASSRLHEECF</sequence>
<dbReference type="AlphaFoldDB" id="A0A1G7WGB8"/>
<proteinExistence type="predicted"/>
<evidence type="ECO:0000313" key="3">
    <source>
        <dbReference type="EMBL" id="SDG70914.1"/>
    </source>
</evidence>
<dbReference type="OrthoDB" id="958614at2"/>
<protein>
    <submittedName>
        <fullName evidence="3">Response regulator receiver domain-containing protein</fullName>
    </submittedName>
</protein>
<organism evidence="3 4">
    <name type="scientific">Dyadobacter soli</name>
    <dbReference type="NCBI Taxonomy" id="659014"/>
    <lineage>
        <taxon>Bacteria</taxon>
        <taxon>Pseudomonadati</taxon>
        <taxon>Bacteroidota</taxon>
        <taxon>Cytophagia</taxon>
        <taxon>Cytophagales</taxon>
        <taxon>Spirosomataceae</taxon>
        <taxon>Dyadobacter</taxon>
    </lineage>
</organism>
<accession>A0A1G7WGB8</accession>
<dbReference type="GO" id="GO:0000160">
    <property type="term" value="P:phosphorelay signal transduction system"/>
    <property type="evidence" value="ECO:0007669"/>
    <property type="project" value="InterPro"/>
</dbReference>
<dbReference type="SMART" id="SM00448">
    <property type="entry name" value="REC"/>
    <property type="match status" value="1"/>
</dbReference>
<name>A0A1G7WGB8_9BACT</name>
<evidence type="ECO:0000259" key="2">
    <source>
        <dbReference type="PROSITE" id="PS50110"/>
    </source>
</evidence>
<dbReference type="Pfam" id="PF00072">
    <property type="entry name" value="Response_reg"/>
    <property type="match status" value="1"/>
</dbReference>
<dbReference type="PROSITE" id="PS50110">
    <property type="entry name" value="RESPONSE_REGULATORY"/>
    <property type="match status" value="1"/>
</dbReference>
<dbReference type="EMBL" id="FNAN01000022">
    <property type="protein sequence ID" value="SDG70914.1"/>
    <property type="molecule type" value="Genomic_DNA"/>
</dbReference>
<dbReference type="Gene3D" id="3.40.50.2300">
    <property type="match status" value="1"/>
</dbReference>